<dbReference type="Pfam" id="PF00977">
    <property type="entry name" value="His_biosynth"/>
    <property type="match status" value="1"/>
</dbReference>
<protein>
    <recommendedName>
        <fullName evidence="5">Imidazole glycerol phosphate synthase subunit HisF</fullName>
        <ecNumber evidence="4">4.3.2.10</ecNumber>
    </recommendedName>
    <alternativeName>
        <fullName evidence="10">IGP synthase cyclase subunit</fullName>
    </alternativeName>
    <alternativeName>
        <fullName evidence="11">IGP synthase subunit HisF</fullName>
    </alternativeName>
    <alternativeName>
        <fullName evidence="12">ImGP synthase subunit HisF</fullName>
    </alternativeName>
</protein>
<dbReference type="Proteomes" id="UP000276770">
    <property type="component" value="Unassembled WGS sequence"/>
</dbReference>
<gene>
    <name evidence="15" type="primary">hisF</name>
    <name evidence="15" type="ORF">D9X91_12520</name>
</gene>
<reference evidence="15 16" key="1">
    <citation type="submission" date="2018-10" db="EMBL/GenBank/DDBJ databases">
        <title>Falsibacillus sp. genome draft.</title>
        <authorList>
            <person name="Shi S."/>
        </authorList>
    </citation>
    <scope>NUCLEOTIDE SEQUENCE [LARGE SCALE GENOMIC DNA]</scope>
    <source>
        <strain evidence="15 16">GY 10110</strain>
    </source>
</reference>
<keyword evidence="16" id="KW-1185">Reference proteome</keyword>
<name>A0A3L7JYN2_9BACI</name>
<comment type="caution">
    <text evidence="15">The sequence shown here is derived from an EMBL/GenBank/DDBJ whole genome shotgun (WGS) entry which is preliminary data.</text>
</comment>
<keyword evidence="6 14" id="KW-0028">Amino-acid biosynthesis</keyword>
<evidence type="ECO:0000256" key="2">
    <source>
        <dbReference type="ARBA" id="ARBA00009667"/>
    </source>
</evidence>
<proteinExistence type="inferred from homology"/>
<dbReference type="GO" id="GO:0000105">
    <property type="term" value="P:L-histidine biosynthetic process"/>
    <property type="evidence" value="ECO:0007669"/>
    <property type="project" value="UniProtKB-UniPathway"/>
</dbReference>
<evidence type="ECO:0000256" key="12">
    <source>
        <dbReference type="ARBA" id="ARBA00032401"/>
    </source>
</evidence>
<organism evidence="15 16">
    <name type="scientific">Falsibacillus albus</name>
    <dbReference type="NCBI Taxonomy" id="2478915"/>
    <lineage>
        <taxon>Bacteria</taxon>
        <taxon>Bacillati</taxon>
        <taxon>Bacillota</taxon>
        <taxon>Bacilli</taxon>
        <taxon>Bacillales</taxon>
        <taxon>Bacillaceae</taxon>
        <taxon>Falsibacillus</taxon>
    </lineage>
</organism>
<evidence type="ECO:0000256" key="11">
    <source>
        <dbReference type="ARBA" id="ARBA00031409"/>
    </source>
</evidence>
<dbReference type="PANTHER" id="PTHR21235">
    <property type="entry name" value="IMIDAZOLE GLYCEROL PHOSPHATE SYNTHASE SUBUNIT HISF/H IGP SYNTHASE SUBUNIT HISF/H"/>
    <property type="match status" value="1"/>
</dbReference>
<sequence length="262" mass="28575">MYRSRVIPCLLLKGKGLYKTTRFKEPRYLGDPINTLRLFNDKEVDEVVLLDISATVDNNGPNINYLRGMVAECFMPVCYGGGISTLNQVEALYKIGIEKVSFNTALYNNPELVKEAAKTFGSQSIVASLDVKKSLFGPKSIYIKGGSQKIKENPLEYAKRVEELGVGEILLTSIDYEGKMNGYDYELIEKISSAVSIPVIANGGAGNLSNCVDAISAGASAAAAGSLFVYYGSRKAVLVNYPTQEELTEAFKKIKTYTSILS</sequence>
<evidence type="ECO:0000256" key="14">
    <source>
        <dbReference type="RuleBase" id="RU003657"/>
    </source>
</evidence>
<dbReference type="InterPro" id="IPR004651">
    <property type="entry name" value="HisF"/>
</dbReference>
<evidence type="ECO:0000256" key="6">
    <source>
        <dbReference type="ARBA" id="ARBA00022605"/>
    </source>
</evidence>
<dbReference type="InterPro" id="IPR050064">
    <property type="entry name" value="IGPS_HisA/HisF"/>
</dbReference>
<dbReference type="InterPro" id="IPR011060">
    <property type="entry name" value="RibuloseP-bd_barrel"/>
</dbReference>
<dbReference type="GO" id="GO:0000107">
    <property type="term" value="F:imidazoleglycerol-phosphate synthase activity"/>
    <property type="evidence" value="ECO:0007669"/>
    <property type="project" value="InterPro"/>
</dbReference>
<evidence type="ECO:0000256" key="8">
    <source>
        <dbReference type="ARBA" id="ARBA00023239"/>
    </source>
</evidence>
<dbReference type="GO" id="GO:0016829">
    <property type="term" value="F:lyase activity"/>
    <property type="evidence" value="ECO:0007669"/>
    <property type="project" value="UniProtKB-KW"/>
</dbReference>
<comment type="catalytic activity">
    <reaction evidence="13">
        <text>5-[(5-phospho-1-deoxy-D-ribulos-1-ylimino)methylamino]-1-(5-phospho-beta-D-ribosyl)imidazole-4-carboxamide + L-glutamine = D-erythro-1-(imidazol-4-yl)glycerol 3-phosphate + 5-amino-1-(5-phospho-beta-D-ribosyl)imidazole-4-carboxamide + L-glutamate + H(+)</text>
        <dbReference type="Rhea" id="RHEA:24793"/>
        <dbReference type="ChEBI" id="CHEBI:15378"/>
        <dbReference type="ChEBI" id="CHEBI:29985"/>
        <dbReference type="ChEBI" id="CHEBI:58278"/>
        <dbReference type="ChEBI" id="CHEBI:58359"/>
        <dbReference type="ChEBI" id="CHEBI:58475"/>
        <dbReference type="ChEBI" id="CHEBI:58525"/>
        <dbReference type="EC" id="4.3.2.10"/>
    </reaction>
</comment>
<dbReference type="SUPFAM" id="SSF51366">
    <property type="entry name" value="Ribulose-phoshate binding barrel"/>
    <property type="match status" value="1"/>
</dbReference>
<evidence type="ECO:0000256" key="5">
    <source>
        <dbReference type="ARBA" id="ARBA00016318"/>
    </source>
</evidence>
<dbReference type="EC" id="4.3.2.10" evidence="4"/>
<evidence type="ECO:0000313" key="16">
    <source>
        <dbReference type="Proteomes" id="UP000276770"/>
    </source>
</evidence>
<dbReference type="InterPro" id="IPR013785">
    <property type="entry name" value="Aldolase_TIM"/>
</dbReference>
<evidence type="ECO:0000256" key="3">
    <source>
        <dbReference type="ARBA" id="ARBA00011152"/>
    </source>
</evidence>
<dbReference type="OrthoDB" id="9807749at2"/>
<keyword evidence="7 14" id="KW-0368">Histidine biosynthesis</keyword>
<keyword evidence="8" id="KW-0456">Lyase</keyword>
<evidence type="ECO:0000256" key="7">
    <source>
        <dbReference type="ARBA" id="ARBA00023102"/>
    </source>
</evidence>
<dbReference type="InterPro" id="IPR006062">
    <property type="entry name" value="His_biosynth"/>
</dbReference>
<dbReference type="AlphaFoldDB" id="A0A3L7JYN2"/>
<comment type="subunit">
    <text evidence="3">Heterodimer of HisH and HisF.</text>
</comment>
<evidence type="ECO:0000256" key="9">
    <source>
        <dbReference type="ARBA" id="ARBA00025475"/>
    </source>
</evidence>
<comment type="pathway">
    <text evidence="1">Amino-acid biosynthesis; L-histidine biosynthesis; L-histidine from 5-phospho-alpha-D-ribose 1-diphosphate: step 5/9.</text>
</comment>
<dbReference type="RefSeq" id="WP_121680974.1">
    <property type="nucleotide sequence ID" value="NZ_RCVZ01000008.1"/>
</dbReference>
<dbReference type="UniPathway" id="UPA00031">
    <property type="reaction ID" value="UER00010"/>
</dbReference>
<dbReference type="Gene3D" id="3.20.20.70">
    <property type="entry name" value="Aldolase class I"/>
    <property type="match status" value="1"/>
</dbReference>
<comment type="similarity">
    <text evidence="2 14">Belongs to the HisA/HisF family.</text>
</comment>
<evidence type="ECO:0000256" key="10">
    <source>
        <dbReference type="ARBA" id="ARBA00030264"/>
    </source>
</evidence>
<evidence type="ECO:0000256" key="1">
    <source>
        <dbReference type="ARBA" id="ARBA00005091"/>
    </source>
</evidence>
<dbReference type="PANTHER" id="PTHR21235:SF2">
    <property type="entry name" value="IMIDAZOLE GLYCEROL PHOSPHATE SYNTHASE HISHF"/>
    <property type="match status" value="1"/>
</dbReference>
<evidence type="ECO:0000256" key="13">
    <source>
        <dbReference type="ARBA" id="ARBA00047838"/>
    </source>
</evidence>
<dbReference type="EMBL" id="RCVZ01000008">
    <property type="protein sequence ID" value="RLQ94811.1"/>
    <property type="molecule type" value="Genomic_DNA"/>
</dbReference>
<evidence type="ECO:0000313" key="15">
    <source>
        <dbReference type="EMBL" id="RLQ94811.1"/>
    </source>
</evidence>
<dbReference type="CDD" id="cd04731">
    <property type="entry name" value="HisF"/>
    <property type="match status" value="1"/>
</dbReference>
<accession>A0A3L7JYN2</accession>
<comment type="function">
    <text evidence="9">IGPS catalyzes the conversion of PRFAR and glutamine to IGP, AICAR and glutamate. The HisF subunit catalyzes the cyclization activity that produces IGP and AICAR from PRFAR using the ammonia provided by the HisH subunit.</text>
</comment>
<evidence type="ECO:0000256" key="4">
    <source>
        <dbReference type="ARBA" id="ARBA00012809"/>
    </source>
</evidence>
<dbReference type="NCBIfam" id="NF038364">
    <property type="entry name" value="AglZ_HisF2_fam"/>
    <property type="match status" value="1"/>
</dbReference>